<dbReference type="EMBL" id="JADBGI010000015">
    <property type="protein sequence ID" value="MBE3000501.1"/>
    <property type="molecule type" value="Genomic_DNA"/>
</dbReference>
<evidence type="ECO:0000256" key="1">
    <source>
        <dbReference type="SAM" id="Phobius"/>
    </source>
</evidence>
<evidence type="ECO:0000313" key="3">
    <source>
        <dbReference type="Proteomes" id="UP000806528"/>
    </source>
</evidence>
<evidence type="ECO:0000313" key="2">
    <source>
        <dbReference type="EMBL" id="MBE3000501.1"/>
    </source>
</evidence>
<reference evidence="2 3" key="1">
    <citation type="submission" date="2020-09" db="EMBL/GenBank/DDBJ databases">
        <title>Diversity and distribution of actinomycetes associated with coral in the coast of Hainan.</title>
        <authorList>
            <person name="Li F."/>
        </authorList>
    </citation>
    <scope>NUCLEOTIDE SEQUENCE [LARGE SCALE GENOMIC DNA]</scope>
    <source>
        <strain evidence="2 3">HNM0947</strain>
    </source>
</reference>
<keyword evidence="1" id="KW-0812">Transmembrane</keyword>
<evidence type="ECO:0008006" key="4">
    <source>
        <dbReference type="Google" id="ProtNLM"/>
    </source>
</evidence>
<keyword evidence="1" id="KW-0472">Membrane</keyword>
<proteinExistence type="predicted"/>
<comment type="caution">
    <text evidence="2">The sequence shown here is derived from an EMBL/GenBank/DDBJ whole genome shotgun (WGS) entry which is preliminary data.</text>
</comment>
<gene>
    <name evidence="2" type="ORF">IDM40_17590</name>
</gene>
<feature type="transmembrane region" description="Helical" evidence="1">
    <location>
        <begin position="87"/>
        <end position="104"/>
    </location>
</feature>
<feature type="transmembrane region" description="Helical" evidence="1">
    <location>
        <begin position="56"/>
        <end position="75"/>
    </location>
</feature>
<sequence length="139" mass="13931">MNPPMPTTAKAARIVLFVTAGVLGVVLVVNLLNLVFLLSAPDGAEVLAGAGTTPVLAVAGLALGLASTVCFLLGGLRLGRGGSRSHLVVRILVGLGGLLTIANALVVGQLAYMGVISAMVALGLVQTRSARGWFEATGD</sequence>
<feature type="transmembrane region" description="Helical" evidence="1">
    <location>
        <begin position="12"/>
        <end position="36"/>
    </location>
</feature>
<keyword evidence="3" id="KW-1185">Reference proteome</keyword>
<accession>A0ABR9P9I6</accession>
<keyword evidence="1" id="KW-1133">Transmembrane helix</keyword>
<name>A0ABR9P9I6_9ACTN</name>
<dbReference type="Proteomes" id="UP000806528">
    <property type="component" value="Unassembled WGS sequence"/>
</dbReference>
<protein>
    <recommendedName>
        <fullName evidence="4">Integral membrane protein</fullName>
    </recommendedName>
</protein>
<organism evidence="2 3">
    <name type="scientific">Nocardiopsis coralli</name>
    <dbReference type="NCBI Taxonomy" id="2772213"/>
    <lineage>
        <taxon>Bacteria</taxon>
        <taxon>Bacillati</taxon>
        <taxon>Actinomycetota</taxon>
        <taxon>Actinomycetes</taxon>
        <taxon>Streptosporangiales</taxon>
        <taxon>Nocardiopsidaceae</taxon>
        <taxon>Nocardiopsis</taxon>
    </lineage>
</organism>
<dbReference type="RefSeq" id="WP_193123106.1">
    <property type="nucleotide sequence ID" value="NZ_JADBGI010000015.1"/>
</dbReference>